<dbReference type="GO" id="GO:0005840">
    <property type="term" value="C:ribosome"/>
    <property type="evidence" value="ECO:0007669"/>
    <property type="project" value="UniProtKB-KW"/>
</dbReference>
<dbReference type="Gene3D" id="3.30.1330.30">
    <property type="match status" value="1"/>
</dbReference>
<feature type="domain" description="Ribosomal protein eL8/eL30/eS12/Gadd45" evidence="3">
    <location>
        <begin position="6"/>
        <end position="96"/>
    </location>
</feature>
<dbReference type="InterPro" id="IPR039109">
    <property type="entry name" value="Ribosomal_eL30-like"/>
</dbReference>
<organism evidence="4">
    <name type="scientific">Clostridium symbiosum</name>
    <name type="common">Bacteroides symbiosus</name>
    <dbReference type="NCBI Taxonomy" id="1512"/>
    <lineage>
        <taxon>Bacteria</taxon>
        <taxon>Bacillati</taxon>
        <taxon>Bacillota</taxon>
        <taxon>Clostridia</taxon>
        <taxon>Lachnospirales</taxon>
        <taxon>Lachnospiraceae</taxon>
        <taxon>Otoolea</taxon>
    </lineage>
</organism>
<evidence type="ECO:0000313" key="4">
    <source>
        <dbReference type="EMBL" id="VYU22983.1"/>
    </source>
</evidence>
<evidence type="ECO:0000256" key="1">
    <source>
        <dbReference type="ARBA" id="ARBA00022980"/>
    </source>
</evidence>
<dbReference type="Pfam" id="PF01248">
    <property type="entry name" value="Ribosomal_L7Ae"/>
    <property type="match status" value="1"/>
</dbReference>
<dbReference type="SUPFAM" id="SSF55315">
    <property type="entry name" value="L30e-like"/>
    <property type="match status" value="1"/>
</dbReference>
<protein>
    <submittedName>
        <fullName evidence="4">Putative ribosomal protein YlxQ</fullName>
    </submittedName>
</protein>
<keyword evidence="1 4" id="KW-0689">Ribosomal protein</keyword>
<dbReference type="GO" id="GO:1990904">
    <property type="term" value="C:ribonucleoprotein complex"/>
    <property type="evidence" value="ECO:0007669"/>
    <property type="project" value="UniProtKB-KW"/>
</dbReference>
<dbReference type="AlphaFoldDB" id="A0A6N3DC30"/>
<name>A0A6N3DC30_CLOSY</name>
<accession>A0A6N3DC30</accession>
<evidence type="ECO:0000256" key="2">
    <source>
        <dbReference type="ARBA" id="ARBA00023274"/>
    </source>
</evidence>
<dbReference type="PANTHER" id="PTHR11449">
    <property type="entry name" value="RIBOSOMAL PROTEIN L30"/>
    <property type="match status" value="1"/>
</dbReference>
<dbReference type="InterPro" id="IPR004038">
    <property type="entry name" value="Ribosomal_eL8/eL30/eS12/Gad45"/>
</dbReference>
<dbReference type="GO" id="GO:0003723">
    <property type="term" value="F:RNA binding"/>
    <property type="evidence" value="ECO:0007669"/>
    <property type="project" value="InterPro"/>
</dbReference>
<gene>
    <name evidence="4" type="primary">rplGA</name>
    <name evidence="4" type="ORF">CSLFYP84_01641</name>
</gene>
<keyword evidence="2" id="KW-0687">Ribonucleoprotein</keyword>
<evidence type="ECO:0000259" key="3">
    <source>
        <dbReference type="Pfam" id="PF01248"/>
    </source>
</evidence>
<dbReference type="EMBL" id="CACRUA010000020">
    <property type="protein sequence ID" value="VYU22983.1"/>
    <property type="molecule type" value="Genomic_DNA"/>
</dbReference>
<reference evidence="4" key="1">
    <citation type="submission" date="2019-11" db="EMBL/GenBank/DDBJ databases">
        <authorList>
            <person name="Feng L."/>
        </authorList>
    </citation>
    <scope>NUCLEOTIDE SEQUENCE</scope>
    <source>
        <strain evidence="4">CsymbiosumLFYP84</strain>
    </source>
</reference>
<sequence length="110" mass="12028">MENSEKILNLLGLATKAGKIASGEFAAEKAVKSGKAHLVIVSEEASDNTRKMFQNMCTYYKVPIYFFGKKEELGHAMGKEMRASLALLDAGFSKALVKQMELNGGSEYES</sequence>
<dbReference type="InterPro" id="IPR029064">
    <property type="entry name" value="Ribosomal_eL30-like_sf"/>
</dbReference>
<proteinExistence type="predicted"/>